<dbReference type="KEGG" id="mmur:105863258"/>
<dbReference type="GeneTree" id="ENSGT00390000012248"/>
<dbReference type="Ensembl" id="ENSMICT00000068062.1">
    <property type="protein sequence ID" value="ENSMICP00000049670.1"/>
    <property type="gene ID" value="ENSMICG00000027392.2"/>
</dbReference>
<dbReference type="Pfam" id="PF12937">
    <property type="entry name" value="F-box-like"/>
    <property type="match status" value="1"/>
</dbReference>
<evidence type="ECO:0000259" key="1">
    <source>
        <dbReference type="PROSITE" id="PS50181"/>
    </source>
</evidence>
<name>A0A8B7FBY7_MICMU</name>
<dbReference type="Gene3D" id="1.20.1280.50">
    <property type="match status" value="1"/>
</dbReference>
<dbReference type="InterPro" id="IPR036047">
    <property type="entry name" value="F-box-like_dom_sf"/>
</dbReference>
<dbReference type="AlphaFoldDB" id="A0A8B7FBY7"/>
<dbReference type="SUPFAM" id="SSF81383">
    <property type="entry name" value="F-box domain"/>
    <property type="match status" value="1"/>
</dbReference>
<dbReference type="GeneID" id="105863258"/>
<dbReference type="RefSeq" id="XP_012605614.1">
    <property type="nucleotide sequence ID" value="XM_012750160.1"/>
</dbReference>
<dbReference type="RefSeq" id="XP_012605617.1">
    <property type="nucleotide sequence ID" value="XM_012750163.1"/>
</dbReference>
<dbReference type="EMBL" id="ABDC03005087">
    <property type="status" value="NOT_ANNOTATED_CDS"/>
    <property type="molecule type" value="Genomic_DNA"/>
</dbReference>
<keyword evidence="3" id="KW-1185">Reference proteome</keyword>
<dbReference type="Proteomes" id="UP000694394">
    <property type="component" value="Chromosome 4"/>
</dbReference>
<feature type="domain" description="F-box" evidence="1">
    <location>
        <begin position="32"/>
        <end position="80"/>
    </location>
</feature>
<dbReference type="RefSeq" id="XP_012605615.1">
    <property type="nucleotide sequence ID" value="XM_012750161.2"/>
</dbReference>
<reference evidence="2" key="1">
    <citation type="submission" date="2007-07" db="EMBL/GenBank/DDBJ databases">
        <authorList>
            <consortium name="The Genome Sequencing Platform"/>
            <consortium name="The Genome Assembly Team"/>
            <person name="Lindblad-Toh K."/>
            <person name="DiPalma F."/>
            <person name="Gnerre S."/>
            <person name="Clamp M."/>
            <person name="Lander E.S."/>
        </authorList>
    </citation>
    <scope>NUCLEOTIDE SEQUENCE [LARGE SCALE GENOMIC DNA]</scope>
</reference>
<reference evidence="2" key="3">
    <citation type="submission" date="2025-05" db="UniProtKB">
        <authorList>
            <consortium name="Ensembl"/>
        </authorList>
    </citation>
    <scope>IDENTIFICATION</scope>
</reference>
<reference evidence="2" key="2">
    <citation type="submission" date="2016-12" db="EMBL/GenBank/DDBJ databases">
        <title>Mouse lemur reference genome and diversity panel.</title>
        <authorList>
            <person name="Harris R."/>
            <person name="Larsen P."/>
            <person name="Liu Y."/>
            <person name="Hughes D.S."/>
            <person name="Murali S."/>
            <person name="Raveendran M."/>
            <person name="Korchina V."/>
            <person name="Wang M."/>
            <person name="Jhangiani S."/>
            <person name="Bandaranaike D."/>
            <person name="Bellair M."/>
            <person name="Blankenburg K."/>
            <person name="Chao H."/>
            <person name="Dahdouli M."/>
            <person name="Dinh H."/>
            <person name="Doddapaneni H."/>
            <person name="English A."/>
            <person name="Firestine M."/>
            <person name="Gnanaolivu R."/>
            <person name="Gross S."/>
            <person name="Hernandez B."/>
            <person name="Javaid M."/>
            <person name="Jayaseelan J."/>
            <person name="Jones J."/>
            <person name="Khan Z."/>
            <person name="Kovar C."/>
            <person name="Kurapati P."/>
            <person name="Le B."/>
            <person name="Lee S."/>
            <person name="Li M."/>
            <person name="Mathew T."/>
            <person name="Narasimhan A."/>
            <person name="Ngo D."/>
            <person name="Nguyen L."/>
            <person name="Okwuonu G."/>
            <person name="Ongeri F."/>
            <person name="Osuji N."/>
            <person name="Pu L.-L."/>
            <person name="Puazo M."/>
            <person name="Quiroz J."/>
            <person name="Raj R."/>
            <person name="Rajbhandari K."/>
            <person name="Reid J.G."/>
            <person name="Santibanez J."/>
            <person name="Sexton D."/>
            <person name="Skinner E."/>
            <person name="Vee V."/>
            <person name="Weissenberger G."/>
            <person name="Wu Y."/>
            <person name="Xin Y."/>
            <person name="Han Y."/>
            <person name="Campbell C."/>
            <person name="Brown A."/>
            <person name="Sullivan B."/>
            <person name="Shelton J."/>
            <person name="Brown S."/>
            <person name="Dudchenko O."/>
            <person name="Machol I."/>
            <person name="Durand N."/>
            <person name="Shamim M."/>
            <person name="Lieberman A."/>
            <person name="Muzny D.M."/>
            <person name="Richards S."/>
            <person name="Yoder A."/>
            <person name="Worley K.C."/>
            <person name="Rogers J."/>
            <person name="Gibbs R.A."/>
        </authorList>
    </citation>
    <scope>NUCLEOTIDE SEQUENCE [LARGE SCALE GENOMIC DNA]</scope>
</reference>
<sequence length="156" mass="18004">MPKNSKKNNNSRVSGIELNSVDAKKKKHESQNNFVEMLPREITIQIFSVLDLGSLCTALLVCKSWYDVIKNSDSCLWKPQCLIIRAVCPRDIDNDLKSGFSWRVTLERNYWKSKVKHEWLSGKYSNICSSISLPEKSMYPMDADTWGEILEAELER</sequence>
<dbReference type="Ensembl" id="ENSMICT00000044383.2">
    <property type="protein sequence ID" value="ENSMICP00000017221.1"/>
    <property type="gene ID" value="ENSMICG00000027392.2"/>
</dbReference>
<dbReference type="PROSITE" id="PS50181">
    <property type="entry name" value="FBOX"/>
    <property type="match status" value="1"/>
</dbReference>
<dbReference type="InterPro" id="IPR001810">
    <property type="entry name" value="F-box_dom"/>
</dbReference>
<organism evidence="2 3">
    <name type="scientific">Microcebus murinus</name>
    <name type="common">Gray mouse lemur</name>
    <name type="synonym">Lemur murinus</name>
    <dbReference type="NCBI Taxonomy" id="30608"/>
    <lineage>
        <taxon>Eukaryota</taxon>
        <taxon>Metazoa</taxon>
        <taxon>Chordata</taxon>
        <taxon>Craniata</taxon>
        <taxon>Vertebrata</taxon>
        <taxon>Euteleostomi</taxon>
        <taxon>Mammalia</taxon>
        <taxon>Eutheria</taxon>
        <taxon>Euarchontoglires</taxon>
        <taxon>Primates</taxon>
        <taxon>Strepsirrhini</taxon>
        <taxon>Lemuriformes</taxon>
        <taxon>Cheirogaleidae</taxon>
        <taxon>Microcebus</taxon>
    </lineage>
</organism>
<accession>A0A8B7FBY7</accession>
<dbReference type="RefSeq" id="XP_012605616.1">
    <property type="nucleotide sequence ID" value="XM_012750162.2"/>
</dbReference>
<protein>
    <submittedName>
        <fullName evidence="2">F-box protein 48</fullName>
    </submittedName>
</protein>
<evidence type="ECO:0000313" key="3">
    <source>
        <dbReference type="Proteomes" id="UP000694394"/>
    </source>
</evidence>
<dbReference type="RefSeq" id="XP_012605613.1">
    <property type="nucleotide sequence ID" value="XM_012750159.2"/>
</dbReference>
<proteinExistence type="predicted"/>
<dbReference type="CTD" id="554251"/>
<dbReference type="OrthoDB" id="10257471at2759"/>
<gene>
    <name evidence="2" type="primary">FBXO48</name>
</gene>
<evidence type="ECO:0000313" key="2">
    <source>
        <dbReference type="Ensembl" id="ENSMICP00000049670.1"/>
    </source>
</evidence>
<dbReference type="SMART" id="SM00256">
    <property type="entry name" value="FBOX"/>
    <property type="match status" value="1"/>
</dbReference>